<dbReference type="AlphaFoldDB" id="A0A4Z1E1D0"/>
<dbReference type="GO" id="GO:0000976">
    <property type="term" value="F:transcription cis-regulatory region binding"/>
    <property type="evidence" value="ECO:0007669"/>
    <property type="project" value="TreeGrafter"/>
</dbReference>
<dbReference type="Proteomes" id="UP000297318">
    <property type="component" value="Unassembled WGS sequence"/>
</dbReference>
<dbReference type="InterPro" id="IPR010982">
    <property type="entry name" value="Lambda_DNA-bd_dom_sf"/>
</dbReference>
<evidence type="ECO:0000256" key="3">
    <source>
        <dbReference type="ARBA" id="ARBA00023163"/>
    </source>
</evidence>
<dbReference type="SMART" id="SM00354">
    <property type="entry name" value="HTH_LACI"/>
    <property type="match status" value="1"/>
</dbReference>
<name>A0A4Z1E1D0_9MICO</name>
<evidence type="ECO:0000313" key="5">
    <source>
        <dbReference type="EMBL" id="TGO05666.1"/>
    </source>
</evidence>
<dbReference type="Gene3D" id="1.10.260.40">
    <property type="entry name" value="lambda repressor-like DNA-binding domains"/>
    <property type="match status" value="1"/>
</dbReference>
<evidence type="ECO:0000313" key="6">
    <source>
        <dbReference type="Proteomes" id="UP000297318"/>
    </source>
</evidence>
<dbReference type="Pfam" id="PF13377">
    <property type="entry name" value="Peripla_BP_3"/>
    <property type="match status" value="1"/>
</dbReference>
<dbReference type="PANTHER" id="PTHR30146">
    <property type="entry name" value="LACI-RELATED TRANSCRIPTIONAL REPRESSOR"/>
    <property type="match status" value="1"/>
</dbReference>
<dbReference type="CDD" id="cd01392">
    <property type="entry name" value="HTH_LacI"/>
    <property type="match status" value="1"/>
</dbReference>
<keyword evidence="3" id="KW-0804">Transcription</keyword>
<gene>
    <name evidence="5" type="ORF">SERN_1670</name>
</gene>
<feature type="domain" description="HTH lacI-type" evidence="4">
    <location>
        <begin position="1"/>
        <end position="39"/>
    </location>
</feature>
<dbReference type="SUPFAM" id="SSF53822">
    <property type="entry name" value="Periplasmic binding protein-like I"/>
    <property type="match status" value="1"/>
</dbReference>
<proteinExistence type="predicted"/>
<accession>A0A4Z1E1D0</accession>
<dbReference type="InterPro" id="IPR046335">
    <property type="entry name" value="LacI/GalR-like_sensor"/>
</dbReference>
<evidence type="ECO:0000256" key="2">
    <source>
        <dbReference type="ARBA" id="ARBA00023125"/>
    </source>
</evidence>
<evidence type="ECO:0000256" key="1">
    <source>
        <dbReference type="ARBA" id="ARBA00023015"/>
    </source>
</evidence>
<comment type="caution">
    <text evidence="5">The sequence shown here is derived from an EMBL/GenBank/DDBJ whole genome shotgun (WGS) entry which is preliminary data.</text>
</comment>
<dbReference type="PANTHER" id="PTHR30146:SF109">
    <property type="entry name" value="HTH-TYPE TRANSCRIPTIONAL REGULATOR GALS"/>
    <property type="match status" value="1"/>
</dbReference>
<dbReference type="CDD" id="cd06267">
    <property type="entry name" value="PBP1_LacI_sugar_binding-like"/>
    <property type="match status" value="1"/>
</dbReference>
<reference evidence="5 6" key="1">
    <citation type="submission" date="2018-11" db="EMBL/GenBank/DDBJ databases">
        <title>Complete genome sequencing of the Actinobacteria Serinibacter sp. K3-2.</title>
        <authorList>
            <person name="Rakitin A.L."/>
            <person name="Beletsky A.V."/>
            <person name="Mardanov A.V."/>
            <person name="Ravin N.V."/>
            <person name="Gromova A.S."/>
            <person name="Filippova S.N."/>
            <person name="Gal'Chenko V.F."/>
        </authorList>
    </citation>
    <scope>NUCLEOTIDE SEQUENCE [LARGE SCALE GENOMIC DNA]</scope>
    <source>
        <strain evidence="5 6">K3-2</strain>
    </source>
</reference>
<sequence length="319" mass="33449">MSNVLNDRPRVGKETRARVLDVVAHLGYEINLTARHLRAGRTDTVAFVVPGFQTYFDEIADRLAAAFGAQGRHLVVESTGARPENELAALSSVRLSMYDGVILSVAGLTLTEIEGVRTTAPLVLLGEVEVPERFDHVMLANAEGAALATARMLATGSRRIAIAGGDPGGPHDGAGMAAIRRAGWVRAHEGAGLTADPALVAPGAGVGPEVGREAVRHLERSGVDYDGVFAVTDSTAVGVLAGLAEAGRRVPQDVQVVGFDNLDLAEFTVPGLTSVDPGRDAVAHHAARLLQRRIDGATPEPEHVVVPVRLVERGTTRAS</sequence>
<dbReference type="InterPro" id="IPR028082">
    <property type="entry name" value="Peripla_BP_I"/>
</dbReference>
<keyword evidence="2" id="KW-0238">DNA-binding</keyword>
<protein>
    <submittedName>
        <fullName evidence="5">LacI-type transcriptional regulator</fullName>
    </submittedName>
</protein>
<dbReference type="GO" id="GO:0003700">
    <property type="term" value="F:DNA-binding transcription factor activity"/>
    <property type="evidence" value="ECO:0007669"/>
    <property type="project" value="TreeGrafter"/>
</dbReference>
<dbReference type="PROSITE" id="PS50932">
    <property type="entry name" value="HTH_LACI_2"/>
    <property type="match status" value="1"/>
</dbReference>
<dbReference type="SUPFAM" id="SSF47413">
    <property type="entry name" value="lambda repressor-like DNA-binding domains"/>
    <property type="match status" value="1"/>
</dbReference>
<keyword evidence="1" id="KW-0805">Transcription regulation</keyword>
<evidence type="ECO:0000259" key="4">
    <source>
        <dbReference type="PROSITE" id="PS50932"/>
    </source>
</evidence>
<keyword evidence="6" id="KW-1185">Reference proteome</keyword>
<organism evidence="5 6">
    <name type="scientific">Serinibacter arcticus</name>
    <dbReference type="NCBI Taxonomy" id="1655435"/>
    <lineage>
        <taxon>Bacteria</taxon>
        <taxon>Bacillati</taxon>
        <taxon>Actinomycetota</taxon>
        <taxon>Actinomycetes</taxon>
        <taxon>Micrococcales</taxon>
        <taxon>Beutenbergiaceae</taxon>
        <taxon>Serinibacter</taxon>
    </lineage>
</organism>
<dbReference type="Gene3D" id="3.40.50.2300">
    <property type="match status" value="2"/>
</dbReference>
<dbReference type="InterPro" id="IPR000843">
    <property type="entry name" value="HTH_LacI"/>
</dbReference>
<dbReference type="EMBL" id="RHPJ01000002">
    <property type="protein sequence ID" value="TGO05666.1"/>
    <property type="molecule type" value="Genomic_DNA"/>
</dbReference>